<sequence length="143" mass="15818">MLRLSPDPPVSAHDEASRGVAALLSHSVYDTEAERRQPAEGDLRHPAEGDLRHPPWLSSRASQLSFSLEPQPSRAYAWGSLMLAPAPSMTVFIIHKDAEEEGGQDGRLCTQYVVLRRVSKEAKCCFAWLGINVLNGINLFSYD</sequence>
<evidence type="ECO:0000313" key="2">
    <source>
        <dbReference type="EMBL" id="PFH61804.1"/>
    </source>
</evidence>
<proteinExistence type="predicted"/>
<evidence type="ECO:0000256" key="1">
    <source>
        <dbReference type="SAM" id="MobiDB-lite"/>
    </source>
</evidence>
<accession>A0A2A9PKQ1</accession>
<gene>
    <name evidence="2" type="ORF">XA68_16232</name>
</gene>
<organism evidence="2 3">
    <name type="scientific">Ophiocordyceps unilateralis</name>
    <name type="common">Zombie-ant fungus</name>
    <name type="synonym">Torrubia unilateralis</name>
    <dbReference type="NCBI Taxonomy" id="268505"/>
    <lineage>
        <taxon>Eukaryota</taxon>
        <taxon>Fungi</taxon>
        <taxon>Dikarya</taxon>
        <taxon>Ascomycota</taxon>
        <taxon>Pezizomycotina</taxon>
        <taxon>Sordariomycetes</taxon>
        <taxon>Hypocreomycetidae</taxon>
        <taxon>Hypocreales</taxon>
        <taxon>Ophiocordycipitaceae</taxon>
        <taxon>Ophiocordyceps</taxon>
    </lineage>
</organism>
<dbReference type="AlphaFoldDB" id="A0A2A9PKQ1"/>
<keyword evidence="3" id="KW-1185">Reference proteome</keyword>
<name>A0A2A9PKQ1_OPHUN</name>
<comment type="caution">
    <text evidence="2">The sequence shown here is derived from an EMBL/GenBank/DDBJ whole genome shotgun (WGS) entry which is preliminary data.</text>
</comment>
<feature type="compositionally biased region" description="Basic and acidic residues" evidence="1">
    <location>
        <begin position="32"/>
        <end position="53"/>
    </location>
</feature>
<reference evidence="2 3" key="1">
    <citation type="journal article" date="2015" name="BMC Genomics">
        <title>Gene expression during zombie ant biting behavior reflects the complexity underlying fungal parasitic behavioral manipulation.</title>
        <authorList>
            <person name="de Bekker C."/>
            <person name="Ohm R.A."/>
            <person name="Loreto R.G."/>
            <person name="Sebastian A."/>
            <person name="Albert I."/>
            <person name="Merrow M."/>
            <person name="Brachmann A."/>
            <person name="Hughes D.P."/>
        </authorList>
    </citation>
    <scope>NUCLEOTIDE SEQUENCE [LARGE SCALE GENOMIC DNA]</scope>
    <source>
        <strain evidence="2 3">SC16a</strain>
    </source>
</reference>
<reference evidence="2 3" key="2">
    <citation type="journal article" date="2017" name="Sci. Rep.">
        <title>Ant-infecting Ophiocordyceps genomes reveal a high diversity of potential behavioral manipulation genes and a possible major role for enterotoxins.</title>
        <authorList>
            <person name="de Bekker C."/>
            <person name="Ohm R.A."/>
            <person name="Evans H.C."/>
            <person name="Brachmann A."/>
            <person name="Hughes D.P."/>
        </authorList>
    </citation>
    <scope>NUCLEOTIDE SEQUENCE [LARGE SCALE GENOMIC DNA]</scope>
    <source>
        <strain evidence="2 3">SC16a</strain>
    </source>
</reference>
<feature type="region of interest" description="Disordered" evidence="1">
    <location>
        <begin position="28"/>
        <end position="56"/>
    </location>
</feature>
<evidence type="ECO:0000313" key="3">
    <source>
        <dbReference type="Proteomes" id="UP000037136"/>
    </source>
</evidence>
<dbReference type="EMBL" id="LAZP02000054">
    <property type="protein sequence ID" value="PFH61804.1"/>
    <property type="molecule type" value="Genomic_DNA"/>
</dbReference>
<protein>
    <submittedName>
        <fullName evidence="2">Uncharacterized protein</fullName>
    </submittedName>
</protein>
<dbReference type="Proteomes" id="UP000037136">
    <property type="component" value="Unassembled WGS sequence"/>
</dbReference>